<dbReference type="EMBL" id="JBHSTI010000008">
    <property type="protein sequence ID" value="MFC6238098.1"/>
    <property type="molecule type" value="Genomic_DNA"/>
</dbReference>
<evidence type="ECO:0000313" key="4">
    <source>
        <dbReference type="Proteomes" id="UP001596138"/>
    </source>
</evidence>
<evidence type="ECO:0000313" key="3">
    <source>
        <dbReference type="EMBL" id="MFC6238098.1"/>
    </source>
</evidence>
<organism evidence="3 4">
    <name type="scientific">Longivirga aurantiaca</name>
    <dbReference type="NCBI Taxonomy" id="1837743"/>
    <lineage>
        <taxon>Bacteria</taxon>
        <taxon>Bacillati</taxon>
        <taxon>Actinomycetota</taxon>
        <taxon>Actinomycetes</taxon>
        <taxon>Sporichthyales</taxon>
        <taxon>Sporichthyaceae</taxon>
        <taxon>Longivirga</taxon>
    </lineage>
</organism>
<feature type="compositionally biased region" description="Low complexity" evidence="1">
    <location>
        <begin position="33"/>
        <end position="114"/>
    </location>
</feature>
<gene>
    <name evidence="3" type="ORF">ACFQGU_09420</name>
</gene>
<feature type="domain" description="FMN-binding" evidence="2">
    <location>
        <begin position="149"/>
        <end position="224"/>
    </location>
</feature>
<keyword evidence="4" id="KW-1185">Reference proteome</keyword>
<dbReference type="RefSeq" id="WP_386766004.1">
    <property type="nucleotide sequence ID" value="NZ_JBHSTI010000008.1"/>
</dbReference>
<feature type="region of interest" description="Disordered" evidence="1">
    <location>
        <begin position="33"/>
        <end position="142"/>
    </location>
</feature>
<proteinExistence type="predicted"/>
<evidence type="ECO:0000256" key="1">
    <source>
        <dbReference type="SAM" id="MobiDB-lite"/>
    </source>
</evidence>
<dbReference type="Proteomes" id="UP001596138">
    <property type="component" value="Unassembled WGS sequence"/>
</dbReference>
<sequence length="226" mass="22297">MKRALLVSVGTVAGLATVLSYSDGSGDILDAAAAAPVASHETSSSASAPPTPEAEPVATPSASRPSASPADHPTSSSPSPSASASRSASPAPTTTRPSSPAPRATAAPTRSATPKPTPKPTPTRTSSPTPTPTPSGGDGEYVGIAASHRYGTVQVAITVTDGVITAARAVRFPTGESQRYSDLSIPTLVAETIGTTTAEIAAVSGATLTSYAWMGSLESAMAKAGL</sequence>
<dbReference type="InterPro" id="IPR007329">
    <property type="entry name" value="FMN-bd"/>
</dbReference>
<accession>A0ABW1T062</accession>
<dbReference type="Gene3D" id="3.90.1010.20">
    <property type="match status" value="1"/>
</dbReference>
<dbReference type="Pfam" id="PF04205">
    <property type="entry name" value="FMN_bind"/>
    <property type="match status" value="1"/>
</dbReference>
<evidence type="ECO:0000259" key="2">
    <source>
        <dbReference type="SMART" id="SM00900"/>
    </source>
</evidence>
<protein>
    <submittedName>
        <fullName evidence="3">FMN-binding protein</fullName>
    </submittedName>
</protein>
<comment type="caution">
    <text evidence="3">The sequence shown here is derived from an EMBL/GenBank/DDBJ whole genome shotgun (WGS) entry which is preliminary data.</text>
</comment>
<name>A0ABW1T062_9ACTN</name>
<reference evidence="4" key="1">
    <citation type="journal article" date="2019" name="Int. J. Syst. Evol. Microbiol.">
        <title>The Global Catalogue of Microorganisms (GCM) 10K type strain sequencing project: providing services to taxonomists for standard genome sequencing and annotation.</title>
        <authorList>
            <consortium name="The Broad Institute Genomics Platform"/>
            <consortium name="The Broad Institute Genome Sequencing Center for Infectious Disease"/>
            <person name="Wu L."/>
            <person name="Ma J."/>
        </authorList>
    </citation>
    <scope>NUCLEOTIDE SEQUENCE [LARGE SCALE GENOMIC DNA]</scope>
    <source>
        <strain evidence="4">CGMCC 4.7317</strain>
    </source>
</reference>
<dbReference type="SMART" id="SM00900">
    <property type="entry name" value="FMN_bind"/>
    <property type="match status" value="1"/>
</dbReference>